<protein>
    <submittedName>
        <fullName evidence="1">Uncharacterized protein</fullName>
    </submittedName>
</protein>
<accession>A0A7W8EA83</accession>
<evidence type="ECO:0000313" key="1">
    <source>
        <dbReference type="EMBL" id="MBB5064441.1"/>
    </source>
</evidence>
<name>A0A7W8EA83_9BACT</name>
<reference evidence="1 2" key="1">
    <citation type="submission" date="2020-08" db="EMBL/GenBank/DDBJ databases">
        <title>Genomic Encyclopedia of Type Strains, Phase IV (KMG-V): Genome sequencing to study the core and pangenomes of soil and plant-associated prokaryotes.</title>
        <authorList>
            <person name="Whitman W."/>
        </authorList>
    </citation>
    <scope>NUCLEOTIDE SEQUENCE [LARGE SCALE GENOMIC DNA]</scope>
    <source>
        <strain evidence="1 2">X5P3</strain>
    </source>
</reference>
<organism evidence="1 2">
    <name type="scientific">Granulicella mallensis</name>
    <dbReference type="NCBI Taxonomy" id="940614"/>
    <lineage>
        <taxon>Bacteria</taxon>
        <taxon>Pseudomonadati</taxon>
        <taxon>Acidobacteriota</taxon>
        <taxon>Terriglobia</taxon>
        <taxon>Terriglobales</taxon>
        <taxon>Acidobacteriaceae</taxon>
        <taxon>Granulicella</taxon>
    </lineage>
</organism>
<gene>
    <name evidence="1" type="ORF">HDF15_002799</name>
</gene>
<dbReference type="Proteomes" id="UP000584867">
    <property type="component" value="Unassembled WGS sequence"/>
</dbReference>
<dbReference type="AlphaFoldDB" id="A0A7W8EA83"/>
<dbReference type="EMBL" id="JACHIO010000011">
    <property type="protein sequence ID" value="MBB5064441.1"/>
    <property type="molecule type" value="Genomic_DNA"/>
</dbReference>
<dbReference type="RefSeq" id="WP_184256350.1">
    <property type="nucleotide sequence ID" value="NZ_JACHIO010000011.1"/>
</dbReference>
<comment type="caution">
    <text evidence="1">The sequence shown here is derived from an EMBL/GenBank/DDBJ whole genome shotgun (WGS) entry which is preliminary data.</text>
</comment>
<evidence type="ECO:0000313" key="2">
    <source>
        <dbReference type="Proteomes" id="UP000584867"/>
    </source>
</evidence>
<sequence length="276" mass="31380">MSHKQVHVRELAAWGLDDYEFRAGTFDRTKPSQAEHLVAQRTPFQQSTVVLAQESAQLMDALLEHATRPDLLDEMTGLTWSLGVVDLRSLLAFQRRLSFNPEFPHPPAPAAKNWTALLDFSFGPAKPVLFDRLQDTAAHTLVLQSTNPNLHLRTTIDAAFPLSVHAGGPFFEVASYRDRWFLRDGYHRAYTLLQAGVFEVPAVIVRANTIEELGPTKPWFFSEELLFSETPPLVLDFLNDELVLEYNRPALIKTLRITMEETLSPQHQEINHEHCN</sequence>
<proteinExistence type="predicted"/>